<reference evidence="2" key="1">
    <citation type="journal article" date="2019" name="Int. J. Syst. Evol. Microbiol.">
        <title>The Global Catalogue of Microorganisms (GCM) 10K type strain sequencing project: providing services to taxonomists for standard genome sequencing and annotation.</title>
        <authorList>
            <consortium name="The Broad Institute Genomics Platform"/>
            <consortium name="The Broad Institute Genome Sequencing Center for Infectious Disease"/>
            <person name="Wu L."/>
            <person name="Ma J."/>
        </authorList>
    </citation>
    <scope>NUCLEOTIDE SEQUENCE [LARGE SCALE GENOMIC DNA]</scope>
    <source>
        <strain evidence="2">KCTC 23917</strain>
    </source>
</reference>
<proteinExistence type="predicted"/>
<name>A0ABQ2XRU0_9BURK</name>
<keyword evidence="2" id="KW-1185">Reference proteome</keyword>
<protein>
    <submittedName>
        <fullName evidence="1">Uncharacterized protein</fullName>
    </submittedName>
</protein>
<accession>A0ABQ2XRU0</accession>
<dbReference type="EMBL" id="BMYU01000001">
    <property type="protein sequence ID" value="GGX31153.1"/>
    <property type="molecule type" value="Genomic_DNA"/>
</dbReference>
<dbReference type="RefSeq" id="WP_189355448.1">
    <property type="nucleotide sequence ID" value="NZ_BMYU01000001.1"/>
</dbReference>
<organism evidence="1 2">
    <name type="scientific">Undibacterium squillarum</name>
    <dbReference type="NCBI Taxonomy" id="1131567"/>
    <lineage>
        <taxon>Bacteria</taxon>
        <taxon>Pseudomonadati</taxon>
        <taxon>Pseudomonadota</taxon>
        <taxon>Betaproteobacteria</taxon>
        <taxon>Burkholderiales</taxon>
        <taxon>Oxalobacteraceae</taxon>
        <taxon>Undibacterium</taxon>
    </lineage>
</organism>
<dbReference type="Proteomes" id="UP000653343">
    <property type="component" value="Unassembled WGS sequence"/>
</dbReference>
<evidence type="ECO:0000313" key="2">
    <source>
        <dbReference type="Proteomes" id="UP000653343"/>
    </source>
</evidence>
<sequence>MSALSVPQKFIVPLMRRQTAQQVNKARSERGDYAKIRMCDFRSARVSADDKPDAMQNPAFRLKNGL</sequence>
<gene>
    <name evidence="1" type="ORF">GCM10010946_05300</name>
</gene>
<evidence type="ECO:0000313" key="1">
    <source>
        <dbReference type="EMBL" id="GGX31153.1"/>
    </source>
</evidence>
<comment type="caution">
    <text evidence="1">The sequence shown here is derived from an EMBL/GenBank/DDBJ whole genome shotgun (WGS) entry which is preliminary data.</text>
</comment>